<protein>
    <submittedName>
        <fullName evidence="1">Fibronectin type III domain-containing protein</fullName>
    </submittedName>
</protein>
<keyword evidence="2" id="KW-1185">Reference proteome</keyword>
<dbReference type="Proteomes" id="UP001319828">
    <property type="component" value="Unassembled WGS sequence"/>
</dbReference>
<name>A0ACC5W1T9_9BACT</name>
<sequence>MMKKFHLSLCLSILILLFNACSVSQVSNTESSKEVLINESLPKMDNIKTLSDMSNIAFEWEPLYDDNIQGFYLYRCSDEDPQFKLIATIKDKFQTHYVDTNLKPNTKYYYKMRSFDNQGHLSEDGKIFEVSTTPRLEAIPYVQAITNLPNRIKLIWRPHPDLRVNSYIIERSKSNEDNFKKIAEVQNRLSAEYIDKDLKPNENFNYQIIAVSFDGIKSEPSQVLNSTSKALPPEVQNLNASSDVSNKIILTWDAPNYKDFSYYKVYSTSSSFLPYTLIAKTDKNSYEDLVEGSDKTKYYKVTMVDVDGLEGPMPKNGVEGKTLGIPSSPSIILAQSTPEGINLEWVDGDSRAVEYEVRRYGGEQNAIFKGIKEKKLKDIKALPGVEYSYEVIAIDSAGLRSEPSKRVKAAQ</sequence>
<comment type="caution">
    <text evidence="1">The sequence shown here is derived from an EMBL/GenBank/DDBJ whole genome shotgun (WGS) entry which is preliminary data.</text>
</comment>
<gene>
    <name evidence="1" type="ORF">H2252_05715</name>
</gene>
<evidence type="ECO:0000313" key="2">
    <source>
        <dbReference type="Proteomes" id="UP001319828"/>
    </source>
</evidence>
<dbReference type="EMBL" id="JACHUQ010000009">
    <property type="protein sequence ID" value="MBZ7974873.1"/>
    <property type="molecule type" value="Genomic_DNA"/>
</dbReference>
<evidence type="ECO:0000313" key="1">
    <source>
        <dbReference type="EMBL" id="MBZ7974873.1"/>
    </source>
</evidence>
<proteinExistence type="predicted"/>
<reference evidence="1" key="1">
    <citation type="submission" date="2020-07" db="EMBL/GenBank/DDBJ databases">
        <title>Campylobacter molothri sp. nov. isolated from wild birds.</title>
        <authorList>
            <person name="Miller W.G."/>
            <person name="Chapman M.H."/>
            <person name="Yee E."/>
            <person name="Lopes B.S."/>
            <person name="Forbes K.J."/>
        </authorList>
    </citation>
    <scope>NUCLEOTIDE SEQUENCE</scope>
    <source>
        <strain evidence="1">RM9754</strain>
    </source>
</reference>
<accession>A0ACC5W1T9</accession>
<organism evidence="1 2">
    <name type="scientific">Campylobacter molothri</name>
    <dbReference type="NCBI Taxonomy" id="1032242"/>
    <lineage>
        <taxon>Bacteria</taxon>
        <taxon>Pseudomonadati</taxon>
        <taxon>Campylobacterota</taxon>
        <taxon>Epsilonproteobacteria</taxon>
        <taxon>Campylobacterales</taxon>
        <taxon>Campylobacteraceae</taxon>
        <taxon>Campylobacter</taxon>
    </lineage>
</organism>